<dbReference type="PROSITE" id="PS00086">
    <property type="entry name" value="CYTOCHROME_P450"/>
    <property type="match status" value="1"/>
</dbReference>
<evidence type="ECO:0000256" key="4">
    <source>
        <dbReference type="ARBA" id="ARBA00023002"/>
    </source>
</evidence>
<dbReference type="GO" id="GO:0005506">
    <property type="term" value="F:iron ion binding"/>
    <property type="evidence" value="ECO:0007669"/>
    <property type="project" value="InterPro"/>
</dbReference>
<dbReference type="EMBL" id="LBDA02000052">
    <property type="protein sequence ID" value="OIK25436.1"/>
    <property type="molecule type" value="Genomic_DNA"/>
</dbReference>
<dbReference type="Proteomes" id="UP000034838">
    <property type="component" value="Unassembled WGS sequence"/>
</dbReference>
<evidence type="ECO:0000256" key="6">
    <source>
        <dbReference type="ARBA" id="ARBA00023033"/>
    </source>
</evidence>
<dbReference type="InterPro" id="IPR036396">
    <property type="entry name" value="Cyt_P450_sf"/>
</dbReference>
<evidence type="ECO:0000256" key="3">
    <source>
        <dbReference type="ARBA" id="ARBA00022723"/>
    </source>
</evidence>
<evidence type="ECO:0000256" key="1">
    <source>
        <dbReference type="ARBA" id="ARBA00010617"/>
    </source>
</evidence>
<evidence type="ECO:0000313" key="10">
    <source>
        <dbReference type="Proteomes" id="UP000034838"/>
    </source>
</evidence>
<dbReference type="GO" id="GO:0020037">
    <property type="term" value="F:heme binding"/>
    <property type="evidence" value="ECO:0007669"/>
    <property type="project" value="InterPro"/>
</dbReference>
<dbReference type="Gene3D" id="1.10.630.10">
    <property type="entry name" value="Cytochrome P450"/>
    <property type="match status" value="1"/>
</dbReference>
<feature type="region of interest" description="Disordered" evidence="8">
    <location>
        <begin position="69"/>
        <end position="92"/>
    </location>
</feature>
<dbReference type="CDD" id="cd11030">
    <property type="entry name" value="CYP105-like"/>
    <property type="match status" value="1"/>
</dbReference>
<dbReference type="PRINTS" id="PR00359">
    <property type="entry name" value="BP450"/>
</dbReference>
<evidence type="ECO:0000256" key="7">
    <source>
        <dbReference type="RuleBase" id="RU000461"/>
    </source>
</evidence>
<dbReference type="RefSeq" id="WP_071387530.1">
    <property type="nucleotide sequence ID" value="NZ_LBDA02000052.1"/>
</dbReference>
<keyword evidence="10" id="KW-1185">Reference proteome</keyword>
<evidence type="ECO:0000256" key="5">
    <source>
        <dbReference type="ARBA" id="ARBA00023004"/>
    </source>
</evidence>
<dbReference type="PRINTS" id="PR00385">
    <property type="entry name" value="P450"/>
</dbReference>
<dbReference type="SUPFAM" id="SSF48264">
    <property type="entry name" value="Cytochrome P450"/>
    <property type="match status" value="1"/>
</dbReference>
<evidence type="ECO:0000256" key="2">
    <source>
        <dbReference type="ARBA" id="ARBA00022617"/>
    </source>
</evidence>
<keyword evidence="4 7" id="KW-0560">Oxidoreductase</keyword>
<dbReference type="GO" id="GO:0016705">
    <property type="term" value="F:oxidoreductase activity, acting on paired donors, with incorporation or reduction of molecular oxygen"/>
    <property type="evidence" value="ECO:0007669"/>
    <property type="project" value="InterPro"/>
</dbReference>
<organism evidence="9 10">
    <name type="scientific">Streptomyces malaysiense</name>
    <dbReference type="NCBI Taxonomy" id="1428626"/>
    <lineage>
        <taxon>Bacteria</taxon>
        <taxon>Bacillati</taxon>
        <taxon>Actinomycetota</taxon>
        <taxon>Actinomycetes</taxon>
        <taxon>Kitasatosporales</taxon>
        <taxon>Streptomycetaceae</taxon>
        <taxon>Streptomyces</taxon>
    </lineage>
</organism>
<dbReference type="AlphaFoldDB" id="A0A1J4PYR5"/>
<name>A0A1J4PYR5_9ACTN</name>
<proteinExistence type="inferred from homology"/>
<sequence length="395" mass="44099">MPDEPLTFPMPNTGLFDPPEEVLRMREGRPIARVRYPDGALGWIVTRHASVRMVLSDRRFSARKELRSSPLSSVRDTTPAMPGMFTAMDPPGHTRYRRLLTGQFTVRRMRRLTSRVARVAEDHLDRMAKAGPPVDLVRAYATPIPTVMISELLGVPPEYREDFLHETEQMLRQNITPQEKRQTVARLTEHVGRLVRRKHEEPGDDVLGGLVSSGELTDQEAANMGFMLLAAGLDTTANMLGLGTLALLRHPDQIPAIIDPDRVENAVEELLRYLPIIPGTIRAALEDVEVEGVRVKAGESVMVSLPGGNRDPEKYPDPDVLDLDRQAGGQLAFGYGMHQCLGQQLARVEMKVAFPALFRRFPDLSLAVPVEEVPLRTDMVIFGVHALPVTWSWTC</sequence>
<dbReference type="OrthoDB" id="3664945at2"/>
<evidence type="ECO:0000313" key="9">
    <source>
        <dbReference type="EMBL" id="OIK25436.1"/>
    </source>
</evidence>
<reference evidence="9" key="1">
    <citation type="submission" date="2016-10" db="EMBL/GenBank/DDBJ databases">
        <title>Genome sequence of Streptomyces malaysiense MUSC 136.</title>
        <authorList>
            <person name="Lee L.-H."/>
            <person name="Ser H.-L."/>
        </authorList>
    </citation>
    <scope>NUCLEOTIDE SEQUENCE [LARGE SCALE GENOMIC DNA]</scope>
    <source>
        <strain evidence="9">MUSC 136</strain>
    </source>
</reference>
<gene>
    <name evidence="9" type="ORF">VT52_021415</name>
</gene>
<dbReference type="InterPro" id="IPR001128">
    <property type="entry name" value="Cyt_P450"/>
</dbReference>
<dbReference type="InterPro" id="IPR002397">
    <property type="entry name" value="Cyt_P450_B"/>
</dbReference>
<dbReference type="InterPro" id="IPR017972">
    <property type="entry name" value="Cyt_P450_CS"/>
</dbReference>
<protein>
    <submittedName>
        <fullName evidence="9">Cytochrome</fullName>
    </submittedName>
</protein>
<accession>A0A1J4PYR5</accession>
<keyword evidence="3 7" id="KW-0479">Metal-binding</keyword>
<keyword evidence="6 7" id="KW-0503">Monooxygenase</keyword>
<keyword evidence="5 7" id="KW-0408">Iron</keyword>
<dbReference type="PANTHER" id="PTHR46696:SF1">
    <property type="entry name" value="CYTOCHROME P450 YJIB-RELATED"/>
    <property type="match status" value="1"/>
</dbReference>
<comment type="caution">
    <text evidence="9">The sequence shown here is derived from an EMBL/GenBank/DDBJ whole genome shotgun (WGS) entry which is preliminary data.</text>
</comment>
<dbReference type="FunFam" id="1.10.630.10:FF:000018">
    <property type="entry name" value="Cytochrome P450 monooxygenase"/>
    <property type="match status" value="1"/>
</dbReference>
<dbReference type="GO" id="GO:0004497">
    <property type="term" value="F:monooxygenase activity"/>
    <property type="evidence" value="ECO:0007669"/>
    <property type="project" value="UniProtKB-KW"/>
</dbReference>
<dbReference type="Pfam" id="PF00067">
    <property type="entry name" value="p450"/>
    <property type="match status" value="1"/>
</dbReference>
<comment type="similarity">
    <text evidence="1 7">Belongs to the cytochrome P450 family.</text>
</comment>
<keyword evidence="2 7" id="KW-0349">Heme</keyword>
<evidence type="ECO:0000256" key="8">
    <source>
        <dbReference type="SAM" id="MobiDB-lite"/>
    </source>
</evidence>
<dbReference type="PANTHER" id="PTHR46696">
    <property type="entry name" value="P450, PUTATIVE (EUROFUNG)-RELATED"/>
    <property type="match status" value="1"/>
</dbReference>